<evidence type="ECO:0000256" key="7">
    <source>
        <dbReference type="SAM" id="Phobius"/>
    </source>
</evidence>
<dbReference type="PANTHER" id="PTHR30465:SF0">
    <property type="entry name" value="OLIGOPEPTIDE TRANSPORT SYSTEM PERMEASE PROTEIN APPB"/>
    <property type="match status" value="1"/>
</dbReference>
<evidence type="ECO:0000313" key="9">
    <source>
        <dbReference type="EMBL" id="OOP67521.1"/>
    </source>
</evidence>
<evidence type="ECO:0000313" key="10">
    <source>
        <dbReference type="Proteomes" id="UP000189761"/>
    </source>
</evidence>
<feature type="transmembrane region" description="Helical" evidence="7">
    <location>
        <begin position="138"/>
        <end position="159"/>
    </location>
</feature>
<dbReference type="CDD" id="cd06261">
    <property type="entry name" value="TM_PBP2"/>
    <property type="match status" value="1"/>
</dbReference>
<proteinExistence type="predicted"/>
<evidence type="ECO:0000256" key="6">
    <source>
        <dbReference type="ARBA" id="ARBA00023136"/>
    </source>
</evidence>
<accession>A0A8E2I6A2</accession>
<evidence type="ECO:0000256" key="1">
    <source>
        <dbReference type="ARBA" id="ARBA00004651"/>
    </source>
</evidence>
<dbReference type="EMBL" id="MTLA01000188">
    <property type="protein sequence ID" value="OOP67521.1"/>
    <property type="molecule type" value="Genomic_DNA"/>
</dbReference>
<dbReference type="Proteomes" id="UP000189761">
    <property type="component" value="Unassembled WGS sequence"/>
</dbReference>
<keyword evidence="5 7" id="KW-1133">Transmembrane helix</keyword>
<feature type="domain" description="ABC transmembrane type-1" evidence="8">
    <location>
        <begin position="124"/>
        <end position="314"/>
    </location>
</feature>
<dbReference type="GO" id="GO:0005886">
    <property type="term" value="C:plasma membrane"/>
    <property type="evidence" value="ECO:0007669"/>
    <property type="project" value="UniProtKB-SubCell"/>
</dbReference>
<keyword evidence="2" id="KW-0813">Transport</keyword>
<evidence type="ECO:0000256" key="3">
    <source>
        <dbReference type="ARBA" id="ARBA00022475"/>
    </source>
</evidence>
<feature type="transmembrane region" description="Helical" evidence="7">
    <location>
        <begin position="99"/>
        <end position="118"/>
    </location>
</feature>
<dbReference type="GO" id="GO:0055085">
    <property type="term" value="P:transmembrane transport"/>
    <property type="evidence" value="ECO:0007669"/>
    <property type="project" value="InterPro"/>
</dbReference>
<dbReference type="InterPro" id="IPR000515">
    <property type="entry name" value="MetI-like"/>
</dbReference>
<dbReference type="PANTHER" id="PTHR30465">
    <property type="entry name" value="INNER MEMBRANE ABC TRANSPORTER"/>
    <property type="match status" value="1"/>
</dbReference>
<dbReference type="RefSeq" id="WP_058004509.1">
    <property type="nucleotide sequence ID" value="NZ_CP065424.1"/>
</dbReference>
<dbReference type="SUPFAM" id="SSF161098">
    <property type="entry name" value="MetI-like"/>
    <property type="match status" value="1"/>
</dbReference>
<gene>
    <name evidence="9" type="ORF">BWZ43_15295</name>
</gene>
<feature type="transmembrane region" description="Helical" evidence="7">
    <location>
        <begin position="179"/>
        <end position="196"/>
    </location>
</feature>
<dbReference type="Pfam" id="PF00528">
    <property type="entry name" value="BPD_transp_1"/>
    <property type="match status" value="1"/>
</dbReference>
<name>A0A8E2I6A2_9BACI</name>
<keyword evidence="4 7" id="KW-0812">Transmembrane</keyword>
<comment type="caution">
    <text evidence="9">The sequence shown here is derived from an EMBL/GenBank/DDBJ whole genome shotgun (WGS) entry which is preliminary data.</text>
</comment>
<feature type="transmembrane region" description="Helical" evidence="7">
    <location>
        <begin position="286"/>
        <end position="307"/>
    </location>
</feature>
<evidence type="ECO:0000256" key="2">
    <source>
        <dbReference type="ARBA" id="ARBA00022448"/>
    </source>
</evidence>
<organism evidence="9 10">
    <name type="scientific">Heyndrickxia oleronia</name>
    <dbReference type="NCBI Taxonomy" id="38875"/>
    <lineage>
        <taxon>Bacteria</taxon>
        <taxon>Bacillati</taxon>
        <taxon>Bacillota</taxon>
        <taxon>Bacilli</taxon>
        <taxon>Bacillales</taxon>
        <taxon>Bacillaceae</taxon>
        <taxon>Heyndrickxia</taxon>
    </lineage>
</organism>
<dbReference type="AlphaFoldDB" id="A0A8E2I6A2"/>
<dbReference type="InterPro" id="IPR035906">
    <property type="entry name" value="MetI-like_sf"/>
</dbReference>
<evidence type="ECO:0000256" key="4">
    <source>
        <dbReference type="ARBA" id="ARBA00022692"/>
    </source>
</evidence>
<evidence type="ECO:0000259" key="8">
    <source>
        <dbReference type="Pfam" id="PF00528"/>
    </source>
</evidence>
<evidence type="ECO:0000256" key="5">
    <source>
        <dbReference type="ARBA" id="ARBA00022989"/>
    </source>
</evidence>
<protein>
    <recommendedName>
        <fullName evidence="8">ABC transmembrane type-1 domain-containing protein</fullName>
    </recommendedName>
</protein>
<reference evidence="9 10" key="1">
    <citation type="submission" date="2017-01" db="EMBL/GenBank/DDBJ databases">
        <title>Draft genome sequence of Bacillus oleronius.</title>
        <authorList>
            <person name="Allam M."/>
        </authorList>
    </citation>
    <scope>NUCLEOTIDE SEQUENCE [LARGE SCALE GENOMIC DNA]</scope>
    <source>
        <strain evidence="9 10">DSM 9356</strain>
    </source>
</reference>
<keyword evidence="10" id="KW-1185">Reference proteome</keyword>
<sequence length="323" mass="37185">MAIKFVLQLFKTLLLWLFVTTILILLILLPRGDSKIDYSKSRVEMTEEYEKNITTFSWESYKNNITDFFSYAIKNRSLGQTEYGVSVEYEVWRYTKKSIYILLPSIIISFIFGVVKGIYDFKVGKKAFNLFGEKITSFFLSVPDFFVIIAIQVGIMALIDLGFPHVKLYGSETLSNKLFAIGFLSIYPTFYIARITENYLSSESGRDYVRTAIGKGTPSKKIIYLHMLNNCWIRVVGQINTLVLYILSNLFIVEFLTGYRGGAYRFYQAFHVPKQFSIGSSMNIDIPIVVEFIVLFTTIVLLTKIVSDMIHSILLRREATIEK</sequence>
<comment type="subcellular location">
    <subcellularLocation>
        <location evidence="1">Cell membrane</location>
        <topology evidence="1">Multi-pass membrane protein</topology>
    </subcellularLocation>
</comment>
<keyword evidence="6 7" id="KW-0472">Membrane</keyword>
<keyword evidence="3" id="KW-1003">Cell membrane</keyword>
<feature type="transmembrane region" description="Helical" evidence="7">
    <location>
        <begin position="12"/>
        <end position="29"/>
    </location>
</feature>